<accession>A0AAV3VXN6</accession>
<dbReference type="EMBL" id="BJLA01000001">
    <property type="protein sequence ID" value="GEA29514.1"/>
    <property type="molecule type" value="Genomic_DNA"/>
</dbReference>
<protein>
    <submittedName>
        <fullName evidence="2">Transposase</fullName>
    </submittedName>
</protein>
<dbReference type="GO" id="GO:0006313">
    <property type="term" value="P:DNA transposition"/>
    <property type="evidence" value="ECO:0007669"/>
    <property type="project" value="InterPro"/>
</dbReference>
<feature type="coiled-coil region" evidence="1">
    <location>
        <begin position="72"/>
        <end position="99"/>
    </location>
</feature>
<evidence type="ECO:0000256" key="1">
    <source>
        <dbReference type="SAM" id="Coils"/>
    </source>
</evidence>
<dbReference type="Proteomes" id="UP000325212">
    <property type="component" value="Unassembled WGS sequence"/>
</dbReference>
<sequence length="99" mass="11558">MRSTGKRYSDDFKKMVIELYNSGKPVLELCSEYGITNPTLYKWLKNPPGNESKKPIIKVDNKPKDVNKDKELLKLQKENERIKEENEILKKAIAMFAKE</sequence>
<dbReference type="GO" id="GO:0004803">
    <property type="term" value="F:transposase activity"/>
    <property type="evidence" value="ECO:0007669"/>
    <property type="project" value="InterPro"/>
</dbReference>
<dbReference type="GO" id="GO:0003677">
    <property type="term" value="F:DNA binding"/>
    <property type="evidence" value="ECO:0007669"/>
    <property type="project" value="InterPro"/>
</dbReference>
<evidence type="ECO:0000313" key="2">
    <source>
        <dbReference type="EMBL" id="GEA29514.1"/>
    </source>
</evidence>
<dbReference type="InterPro" id="IPR002514">
    <property type="entry name" value="Transposase_8"/>
</dbReference>
<dbReference type="Pfam" id="PF01527">
    <property type="entry name" value="HTH_Tnp_1"/>
    <property type="match status" value="1"/>
</dbReference>
<name>A0AAV3VXN6_9CLOT</name>
<gene>
    <name evidence="2" type="ORF">CDIOL_04370</name>
</gene>
<keyword evidence="3" id="KW-1185">Reference proteome</keyword>
<evidence type="ECO:0000313" key="3">
    <source>
        <dbReference type="Proteomes" id="UP000325212"/>
    </source>
</evidence>
<proteinExistence type="predicted"/>
<comment type="caution">
    <text evidence="2">The sequence shown here is derived from an EMBL/GenBank/DDBJ whole genome shotgun (WGS) entry which is preliminary data.</text>
</comment>
<keyword evidence="1" id="KW-0175">Coiled coil</keyword>
<dbReference type="InterPro" id="IPR009057">
    <property type="entry name" value="Homeodomain-like_sf"/>
</dbReference>
<dbReference type="SUPFAM" id="SSF46689">
    <property type="entry name" value="Homeodomain-like"/>
    <property type="match status" value="1"/>
</dbReference>
<reference evidence="2 3" key="1">
    <citation type="submission" date="2019-06" db="EMBL/GenBank/DDBJ databases">
        <title>Draft genome sequence of Clostridium diolis DSM 15410.</title>
        <authorList>
            <person name="Kobayashi H."/>
            <person name="Tanizawa Y."/>
            <person name="Tohno M."/>
        </authorList>
    </citation>
    <scope>NUCLEOTIDE SEQUENCE [LARGE SCALE GENOMIC DNA]</scope>
    <source>
        <strain evidence="2 3">DSM 15410</strain>
    </source>
</reference>
<dbReference type="AlphaFoldDB" id="A0AAV3VXN6"/>
<organism evidence="2 3">
    <name type="scientific">Clostridium diolis</name>
    <dbReference type="NCBI Taxonomy" id="223919"/>
    <lineage>
        <taxon>Bacteria</taxon>
        <taxon>Bacillati</taxon>
        <taxon>Bacillota</taxon>
        <taxon>Clostridia</taxon>
        <taxon>Eubacteriales</taxon>
        <taxon>Clostridiaceae</taxon>
        <taxon>Clostridium</taxon>
    </lineage>
</organism>
<dbReference type="Gene3D" id="1.10.10.60">
    <property type="entry name" value="Homeodomain-like"/>
    <property type="match status" value="1"/>
</dbReference>